<accession>A0AA89BF38</accession>
<dbReference type="InterPro" id="IPR054722">
    <property type="entry name" value="PolX-like_BBD"/>
</dbReference>
<evidence type="ECO:0000259" key="1">
    <source>
        <dbReference type="Pfam" id="PF22936"/>
    </source>
</evidence>
<dbReference type="EMBL" id="JAVXUP010000035">
    <property type="protein sequence ID" value="KAK3041384.1"/>
    <property type="molecule type" value="Genomic_DNA"/>
</dbReference>
<keyword evidence="3" id="KW-1185">Reference proteome</keyword>
<comment type="caution">
    <text evidence="2">The sequence shown here is derived from an EMBL/GenBank/DDBJ whole genome shotgun (WGS) entry which is preliminary data.</text>
</comment>
<dbReference type="PANTHER" id="PTHR47592">
    <property type="entry name" value="PBF68 PROTEIN"/>
    <property type="match status" value="1"/>
</dbReference>
<dbReference type="Pfam" id="PF22936">
    <property type="entry name" value="Pol_BBD"/>
    <property type="match status" value="1"/>
</dbReference>
<name>A0AA89BF38_9ASTE</name>
<dbReference type="PANTHER" id="PTHR47592:SF24">
    <property type="entry name" value="BNACNNG30200D PROTEIN"/>
    <property type="match status" value="1"/>
</dbReference>
<reference evidence="2" key="1">
    <citation type="submission" date="2022-12" db="EMBL/GenBank/DDBJ databases">
        <title>Draft genome assemblies for two species of Escallonia (Escalloniales).</title>
        <authorList>
            <person name="Chanderbali A."/>
            <person name="Dervinis C."/>
            <person name="Anghel I."/>
            <person name="Soltis D."/>
            <person name="Soltis P."/>
            <person name="Zapata F."/>
        </authorList>
    </citation>
    <scope>NUCLEOTIDE SEQUENCE</scope>
    <source>
        <strain evidence="2">UCBG64.0493</strain>
        <tissue evidence="2">Leaf</tissue>
    </source>
</reference>
<proteinExistence type="predicted"/>
<evidence type="ECO:0000313" key="3">
    <source>
        <dbReference type="Proteomes" id="UP001188597"/>
    </source>
</evidence>
<dbReference type="Proteomes" id="UP001188597">
    <property type="component" value="Unassembled WGS sequence"/>
</dbReference>
<protein>
    <recommendedName>
        <fullName evidence="1">Retrovirus-related Pol polyprotein from transposon TNT 1-94-like beta-barrel domain-containing protein</fullName>
    </recommendedName>
</protein>
<evidence type="ECO:0000313" key="2">
    <source>
        <dbReference type="EMBL" id="KAK3041384.1"/>
    </source>
</evidence>
<gene>
    <name evidence="2" type="ORF">RJ639_001582</name>
</gene>
<dbReference type="Pfam" id="PF14223">
    <property type="entry name" value="Retrotran_gag_2"/>
    <property type="match status" value="1"/>
</dbReference>
<feature type="domain" description="Retrovirus-related Pol polyprotein from transposon TNT 1-94-like beta-barrel" evidence="1">
    <location>
        <begin position="147"/>
        <end position="221"/>
    </location>
</feature>
<organism evidence="2 3">
    <name type="scientific">Escallonia herrerae</name>
    <dbReference type="NCBI Taxonomy" id="1293975"/>
    <lineage>
        <taxon>Eukaryota</taxon>
        <taxon>Viridiplantae</taxon>
        <taxon>Streptophyta</taxon>
        <taxon>Embryophyta</taxon>
        <taxon>Tracheophyta</taxon>
        <taxon>Spermatophyta</taxon>
        <taxon>Magnoliopsida</taxon>
        <taxon>eudicotyledons</taxon>
        <taxon>Gunneridae</taxon>
        <taxon>Pentapetalae</taxon>
        <taxon>asterids</taxon>
        <taxon>campanulids</taxon>
        <taxon>Escalloniales</taxon>
        <taxon>Escalloniaceae</taxon>
        <taxon>Escallonia</taxon>
    </lineage>
</organism>
<sequence>MLDVPYPKKPPLRAEEAARKAFDHFVENNKLARSTLLTFMEPDLEVIYEEYKTPKEMFDAVTEAYGTASNTYIQLLIEKYNGIVMKEGGSVVNHVNKLLVIAKELATLGKTVLKIKMEKISSLKKDPRDIVCVVSESLLADCDTRSWWVDSASSRHVAKTKENFVEMRDVNAGDHKLYMGNNTYCDVLGVGTVKILLPGQNNLILTDVLYAPNMKGNLLSVPLG</sequence>
<dbReference type="AlphaFoldDB" id="A0AA89BF38"/>